<dbReference type="Proteomes" id="UP001139319">
    <property type="component" value="Unassembled WGS sequence"/>
</dbReference>
<reference evidence="1" key="1">
    <citation type="submission" date="2022-05" db="EMBL/GenBank/DDBJ databases">
        <authorList>
            <person name="Sun H.-N."/>
        </authorList>
    </citation>
    <scope>NUCLEOTIDE SEQUENCE</scope>
    <source>
        <strain evidence="1">HB14</strain>
    </source>
</reference>
<accession>A0A9X2KW97</accession>
<protein>
    <submittedName>
        <fullName evidence="1">Uncharacterized protein</fullName>
    </submittedName>
</protein>
<comment type="caution">
    <text evidence="1">The sequence shown here is derived from an EMBL/GenBank/DDBJ whole genome shotgun (WGS) entry which is preliminary data.</text>
</comment>
<keyword evidence="2" id="KW-1185">Reference proteome</keyword>
<gene>
    <name evidence="1" type="ORF">M6D89_05590</name>
</gene>
<proteinExistence type="predicted"/>
<name>A0A9X2KW97_9GAMM</name>
<dbReference type="RefSeq" id="WP_253967039.1">
    <property type="nucleotide sequence ID" value="NZ_JAMFTH010000001.1"/>
</dbReference>
<evidence type="ECO:0000313" key="1">
    <source>
        <dbReference type="EMBL" id="MCP8898770.1"/>
    </source>
</evidence>
<reference evidence="1" key="2">
    <citation type="submission" date="2023-01" db="EMBL/GenBank/DDBJ databases">
        <title>Gilvimarinus xylanilyticus HB14 isolated from Caulerpa lentillifera aquaculture base in Hainan, China.</title>
        <authorList>
            <person name="Zhang Y.-J."/>
        </authorList>
    </citation>
    <scope>NUCLEOTIDE SEQUENCE</scope>
    <source>
        <strain evidence="1">HB14</strain>
    </source>
</reference>
<dbReference type="EMBL" id="JAMFTH010000001">
    <property type="protein sequence ID" value="MCP8898770.1"/>
    <property type="molecule type" value="Genomic_DNA"/>
</dbReference>
<dbReference type="AlphaFoldDB" id="A0A9X2KW97"/>
<evidence type="ECO:0000313" key="2">
    <source>
        <dbReference type="Proteomes" id="UP001139319"/>
    </source>
</evidence>
<sequence>MQATTTQHQVIVDQAFTANGDTYRPGCIATIEPSAALSAGDYIAAITPAGRLEVLHVQDNGAGLSYHTTTPKTPTQAITGTVHNVGRIRAISKIIR</sequence>
<organism evidence="1 2">
    <name type="scientific">Gilvimarinus xylanilyticus</name>
    <dbReference type="NCBI Taxonomy" id="2944139"/>
    <lineage>
        <taxon>Bacteria</taxon>
        <taxon>Pseudomonadati</taxon>
        <taxon>Pseudomonadota</taxon>
        <taxon>Gammaproteobacteria</taxon>
        <taxon>Cellvibrionales</taxon>
        <taxon>Cellvibrionaceae</taxon>
        <taxon>Gilvimarinus</taxon>
    </lineage>
</organism>